<keyword evidence="9" id="KW-1185">Reference proteome</keyword>
<evidence type="ECO:0000256" key="6">
    <source>
        <dbReference type="SAM" id="SignalP"/>
    </source>
</evidence>
<dbReference type="PANTHER" id="PTHR46832">
    <property type="entry name" value="5'-METHYLTHIOADENOSINE/S-ADENOSYLHOMOCYSTEINE NUCLEOSIDASE"/>
    <property type="match status" value="1"/>
</dbReference>
<feature type="signal peptide" evidence="6">
    <location>
        <begin position="1"/>
        <end position="32"/>
    </location>
</feature>
<protein>
    <recommendedName>
        <fullName evidence="2">adenosylhomocysteine nucleosidase</fullName>
        <ecNumber evidence="2">3.2.2.9</ecNumber>
    </recommendedName>
</protein>
<gene>
    <name evidence="8" type="ORF">SAMN02745132_01236</name>
</gene>
<dbReference type="Gene3D" id="3.40.50.1580">
    <property type="entry name" value="Nucleoside phosphorylase domain"/>
    <property type="match status" value="1"/>
</dbReference>
<organism evidence="8 9">
    <name type="scientific">Enterovibrio nigricans DSM 22720</name>
    <dbReference type="NCBI Taxonomy" id="1121868"/>
    <lineage>
        <taxon>Bacteria</taxon>
        <taxon>Pseudomonadati</taxon>
        <taxon>Pseudomonadota</taxon>
        <taxon>Gammaproteobacteria</taxon>
        <taxon>Vibrionales</taxon>
        <taxon>Vibrionaceae</taxon>
        <taxon>Enterovibrio</taxon>
    </lineage>
</organism>
<feature type="domain" description="Nucleoside phosphorylase" evidence="7">
    <location>
        <begin position="36"/>
        <end position="254"/>
    </location>
</feature>
<reference evidence="9" key="1">
    <citation type="submission" date="2017-02" db="EMBL/GenBank/DDBJ databases">
        <authorList>
            <person name="Varghese N."/>
            <person name="Submissions S."/>
        </authorList>
    </citation>
    <scope>NUCLEOTIDE SEQUENCE [LARGE SCALE GENOMIC DNA]</scope>
    <source>
        <strain evidence="9">DSM 22720</strain>
    </source>
</reference>
<dbReference type="GO" id="GO:0008930">
    <property type="term" value="F:methylthioadenosine nucleosidase activity"/>
    <property type="evidence" value="ECO:0007669"/>
    <property type="project" value="InterPro"/>
</dbReference>
<dbReference type="GO" id="GO:0019509">
    <property type="term" value="P:L-methionine salvage from methylthioadenosine"/>
    <property type="evidence" value="ECO:0007669"/>
    <property type="project" value="UniProtKB-UniPathway"/>
</dbReference>
<dbReference type="GO" id="GO:0005829">
    <property type="term" value="C:cytosol"/>
    <property type="evidence" value="ECO:0007669"/>
    <property type="project" value="TreeGrafter"/>
</dbReference>
<keyword evidence="4" id="KW-0378">Hydrolase</keyword>
<dbReference type="GO" id="GO:0009164">
    <property type="term" value="P:nucleoside catabolic process"/>
    <property type="evidence" value="ECO:0007669"/>
    <property type="project" value="InterPro"/>
</dbReference>
<dbReference type="InterPro" id="IPR000845">
    <property type="entry name" value="Nucleoside_phosphorylase_d"/>
</dbReference>
<evidence type="ECO:0000256" key="2">
    <source>
        <dbReference type="ARBA" id="ARBA00011974"/>
    </source>
</evidence>
<dbReference type="Proteomes" id="UP000190162">
    <property type="component" value="Unassembled WGS sequence"/>
</dbReference>
<evidence type="ECO:0000256" key="3">
    <source>
        <dbReference type="ARBA" id="ARBA00022605"/>
    </source>
</evidence>
<dbReference type="EMBL" id="FUXU01000010">
    <property type="protein sequence ID" value="SKA49828.1"/>
    <property type="molecule type" value="Genomic_DNA"/>
</dbReference>
<evidence type="ECO:0000259" key="7">
    <source>
        <dbReference type="Pfam" id="PF01048"/>
    </source>
</evidence>
<dbReference type="NCBIfam" id="NF004079">
    <property type="entry name" value="PRK05584.1"/>
    <property type="match status" value="1"/>
</dbReference>
<accession>A0A1T4UBB7</accession>
<comment type="pathway">
    <text evidence="1">Amino-acid biosynthesis; L-methionine biosynthesis via salvage pathway; S-methyl-5-thio-alpha-D-ribose 1-phosphate from S-methyl-5'-thioadenosine (hydrolase route): step 1/2.</text>
</comment>
<dbReference type="PANTHER" id="PTHR46832:SF1">
    <property type="entry name" value="5'-METHYLTHIOADENOSINE_S-ADENOSYLHOMOCYSTEINE NUCLEOSIDASE"/>
    <property type="match status" value="1"/>
</dbReference>
<dbReference type="GO" id="GO:0019284">
    <property type="term" value="P:L-methionine salvage from S-adenosylmethionine"/>
    <property type="evidence" value="ECO:0007669"/>
    <property type="project" value="TreeGrafter"/>
</dbReference>
<feature type="chain" id="PRO_5010559341" description="adenosylhomocysteine nucleosidase" evidence="6">
    <location>
        <begin position="33"/>
        <end position="267"/>
    </location>
</feature>
<dbReference type="SUPFAM" id="SSF53167">
    <property type="entry name" value="Purine and uridine phosphorylases"/>
    <property type="match status" value="1"/>
</dbReference>
<dbReference type="GO" id="GO:0008782">
    <property type="term" value="F:adenosylhomocysteine nucleosidase activity"/>
    <property type="evidence" value="ECO:0007669"/>
    <property type="project" value="UniProtKB-EC"/>
</dbReference>
<evidence type="ECO:0000256" key="5">
    <source>
        <dbReference type="ARBA" id="ARBA00023167"/>
    </source>
</evidence>
<dbReference type="InterPro" id="IPR035994">
    <property type="entry name" value="Nucleoside_phosphorylase_sf"/>
</dbReference>
<dbReference type="NCBIfam" id="TIGR01704">
    <property type="entry name" value="MTA_SAH-Nsdase"/>
    <property type="match status" value="1"/>
</dbReference>
<dbReference type="AlphaFoldDB" id="A0A1T4UBB7"/>
<proteinExistence type="predicted"/>
<dbReference type="EC" id="3.2.2.9" evidence="2"/>
<evidence type="ECO:0000256" key="4">
    <source>
        <dbReference type="ARBA" id="ARBA00022801"/>
    </source>
</evidence>
<keyword evidence="6" id="KW-0732">Signal</keyword>
<dbReference type="InterPro" id="IPR010049">
    <property type="entry name" value="MTA_SAH_Nsdase"/>
</dbReference>
<evidence type="ECO:0000313" key="8">
    <source>
        <dbReference type="EMBL" id="SKA49828.1"/>
    </source>
</evidence>
<keyword evidence="5" id="KW-0486">Methionine biosynthesis</keyword>
<dbReference type="UniPathway" id="UPA00904">
    <property type="reaction ID" value="UER00871"/>
</dbReference>
<name>A0A1T4UBB7_9GAMM</name>
<keyword evidence="3" id="KW-0028">Amino-acid biosynthesis</keyword>
<evidence type="ECO:0000256" key="1">
    <source>
        <dbReference type="ARBA" id="ARBA00004945"/>
    </source>
</evidence>
<evidence type="ECO:0000313" key="9">
    <source>
        <dbReference type="Proteomes" id="UP000190162"/>
    </source>
</evidence>
<dbReference type="CDD" id="cd09008">
    <property type="entry name" value="MTAN"/>
    <property type="match status" value="1"/>
</dbReference>
<sequence>MRVSQPFSAAVMRKLLLAFSLVLSTFSFTLQAAEQPIALLGAMDAEIEKLLPEIDNKQVHTISSNTYYTGTIDGQPVVVARSGVGKVNAAITTYVLVNHFKVESIIFTGIAGAASPKLNVADVVISTALVQHDVDLTTFGAPKGQLSGYDDRYFYADKKLQALALEAANDEIGKSRVHAGIIATGDQFIADKTVVKMLQEEFDALAVEMEGAAVAQVTDMLNIPLVVIRTISDKADGSAHMVYSEAKQVTADNSVAITLNMLSRMKS</sequence>
<dbReference type="Pfam" id="PF01048">
    <property type="entry name" value="PNP_UDP_1"/>
    <property type="match status" value="1"/>
</dbReference>